<dbReference type="GO" id="GO:0008270">
    <property type="term" value="F:zinc ion binding"/>
    <property type="evidence" value="ECO:0007669"/>
    <property type="project" value="UniProtKB-KW"/>
</dbReference>
<dbReference type="STRING" id="494026.PGLA_13425"/>
<keyword evidence="1" id="KW-0479">Metal-binding</keyword>
<dbReference type="AlphaFoldDB" id="A0A168KPE6"/>
<organism evidence="3 4">
    <name type="scientific">Paenibacillus glacialis</name>
    <dbReference type="NCBI Taxonomy" id="494026"/>
    <lineage>
        <taxon>Bacteria</taxon>
        <taxon>Bacillati</taxon>
        <taxon>Bacillota</taxon>
        <taxon>Bacilli</taxon>
        <taxon>Bacillales</taxon>
        <taxon>Paenibacillaceae</taxon>
        <taxon>Paenibacillus</taxon>
    </lineage>
</organism>
<dbReference type="PROSITE" id="PS50966">
    <property type="entry name" value="ZF_SWIM"/>
    <property type="match status" value="1"/>
</dbReference>
<keyword evidence="1" id="KW-0863">Zinc-finger</keyword>
<evidence type="ECO:0000313" key="3">
    <source>
        <dbReference type="EMBL" id="OAB42295.1"/>
    </source>
</evidence>
<dbReference type="Proteomes" id="UP000076967">
    <property type="component" value="Unassembled WGS sequence"/>
</dbReference>
<dbReference type="RefSeq" id="WP_068533487.1">
    <property type="nucleotide sequence ID" value="NZ_LVJH01000022.1"/>
</dbReference>
<gene>
    <name evidence="3" type="ORF">PGLA_13425</name>
</gene>
<dbReference type="OrthoDB" id="7593573at2"/>
<keyword evidence="1" id="KW-0862">Zinc</keyword>
<reference evidence="3 4" key="1">
    <citation type="submission" date="2016-03" db="EMBL/GenBank/DDBJ databases">
        <title>Draft genome sequence of Paenibacillus glacialis DSM 22343.</title>
        <authorList>
            <person name="Shin S.-K."/>
            <person name="Yi H."/>
        </authorList>
    </citation>
    <scope>NUCLEOTIDE SEQUENCE [LARGE SCALE GENOMIC DNA]</scope>
    <source>
        <strain evidence="3 4">DSM 22343</strain>
    </source>
</reference>
<feature type="domain" description="SWIM-type" evidence="2">
    <location>
        <begin position="61"/>
        <end position="94"/>
    </location>
</feature>
<sequence length="548" mass="64129">MKPTYTMDDMQWHMLIQNVAQHFNDLTIKRGFQYFKQGHVHQLTMPADGRIEAVVEGAEYYSVKLNLDSFTDNRCNCPVPANCKHMVATLLEYANLQERSVHALVNASSAATFKQVVKPSSHTVPNRSAIQTADIKAEASAQLKEQASKLTTLNVSEWYDLFEQCIAPLGMKIPNAPYAQSALASIFSIQPQLSPVMEQLFGFHAHLFVLTKLVKPLQQGHQTNFYMGFQTQVAADDIQELMIQSLVNDFPLKSEPERWQHVTETLTHLRAQMLREPQNLNYFLDVYIQLWLNWIQPNLNDNDIYLEELQHLQSAKDELGSSLSRLSWMLAQSWMHFYLSQDQQAWAMLHAADAAFIVHADHLLPFLNLLYETKQWVRMNHWLVEIGPLLSSHRNNNLHNYWIYWNETIQHLPEAEASLWTTLISMLPYTEKIYEEKLLAHHKWQQWMDYQLSMGREPLDYRVGVFQPIEKHAPELMLPFYHQAVERYIVQKNRDSYKQAVKLLKRLSKLYKKLKQEARFELFITVFSNRYSRLRALQEELRKGKLIP</sequence>
<dbReference type="EMBL" id="LVJH01000022">
    <property type="protein sequence ID" value="OAB42295.1"/>
    <property type="molecule type" value="Genomic_DNA"/>
</dbReference>
<accession>A0A168KPE6</accession>
<comment type="caution">
    <text evidence="3">The sequence shown here is derived from an EMBL/GenBank/DDBJ whole genome shotgun (WGS) entry which is preliminary data.</text>
</comment>
<protein>
    <recommendedName>
        <fullName evidence="2">SWIM-type domain-containing protein</fullName>
    </recommendedName>
</protein>
<proteinExistence type="predicted"/>
<dbReference type="InterPro" id="IPR007527">
    <property type="entry name" value="Znf_SWIM"/>
</dbReference>
<name>A0A168KPE6_9BACL</name>
<evidence type="ECO:0000259" key="2">
    <source>
        <dbReference type="PROSITE" id="PS50966"/>
    </source>
</evidence>
<evidence type="ECO:0000256" key="1">
    <source>
        <dbReference type="PROSITE-ProRule" id="PRU00325"/>
    </source>
</evidence>
<evidence type="ECO:0000313" key="4">
    <source>
        <dbReference type="Proteomes" id="UP000076967"/>
    </source>
</evidence>
<keyword evidence="4" id="KW-1185">Reference proteome</keyword>